<dbReference type="AlphaFoldDB" id="A0A0S4JCX9"/>
<name>A0A0S4JCX9_BODSA</name>
<protein>
    <recommendedName>
        <fullName evidence="3">C3H1-type domain-containing protein</fullName>
    </recommendedName>
</protein>
<keyword evidence="1" id="KW-0863">Zinc-finger</keyword>
<keyword evidence="1" id="KW-0862">Zinc</keyword>
<accession>A0A0S4JCX9</accession>
<evidence type="ECO:0000313" key="4">
    <source>
        <dbReference type="EMBL" id="CUG88264.1"/>
    </source>
</evidence>
<sequence>MSHEVAGFAQLDLSDVQPATLSAEMLMPSSVLSDHATPAHASHILTRSMNTTMSSSASLMSTSVQYVSMPNRAMGGAPSQKIAMPDGDIFFGDAGSITPSQATNLQPQVAYIQHTGQSGTTSFVTLTELPPGAIVYMAAPPPLSQTSESIGPHSRTPDHPRDWITQYPPPRTSAAPLTSSTTSGLMMSSPSLLMSHSPMNHVQPTPTSMPLPPPPQIPNPSAAVHVNFEENFNVLSEDKKTMLSIPREVIEPTIGSGKYVQQGSSACYTFRFQLCRGYQQGRCVHRHQCAFIHSRHINNRLLAGLVTYTQVHRNAPVASLTQALYPRHPEGMLLQVYDAAQAKNVQVESSHIYVTHGSLAGYRAALMDASGEGGLATSLSATQLGSDNGLVSSSVRLQFCLHFDKSLCARGETCNFVHRVDLTQQQQTSQQATELLSSLLLEHLRPLHTPTHSLSLTQVSGGEAYPLSSPTPPYPTQSSSHLSSSTPLRPPYFAPSAQPVQYFPLHSSVPPMAPQAFVQQAPESQQQFLRYSTVADHGLQQPWMTTSAPQSYAMPVYLQQPMVPAQASSSPSPLLQPSTNYF</sequence>
<evidence type="ECO:0000256" key="1">
    <source>
        <dbReference type="PROSITE-ProRule" id="PRU00723"/>
    </source>
</evidence>
<feature type="domain" description="C3H1-type" evidence="3">
    <location>
        <begin position="394"/>
        <end position="421"/>
    </location>
</feature>
<dbReference type="InterPro" id="IPR000571">
    <property type="entry name" value="Znf_CCCH"/>
</dbReference>
<feature type="domain" description="C3H1-type" evidence="3">
    <location>
        <begin position="269"/>
        <end position="296"/>
    </location>
</feature>
<dbReference type="PROSITE" id="PS50103">
    <property type="entry name" value="ZF_C3H1"/>
    <property type="match status" value="2"/>
</dbReference>
<dbReference type="GO" id="GO:0008270">
    <property type="term" value="F:zinc ion binding"/>
    <property type="evidence" value="ECO:0007669"/>
    <property type="project" value="UniProtKB-KW"/>
</dbReference>
<dbReference type="Proteomes" id="UP000051952">
    <property type="component" value="Unassembled WGS sequence"/>
</dbReference>
<dbReference type="EMBL" id="CYKH01001627">
    <property type="protein sequence ID" value="CUG88264.1"/>
    <property type="molecule type" value="Genomic_DNA"/>
</dbReference>
<dbReference type="PANTHER" id="PTHR37562">
    <property type="entry name" value="C3H1-TYPE DOMAIN-CONTAINING PROTEIN-RELATED"/>
    <property type="match status" value="1"/>
</dbReference>
<reference evidence="5" key="1">
    <citation type="submission" date="2015-09" db="EMBL/GenBank/DDBJ databases">
        <authorList>
            <consortium name="Pathogen Informatics"/>
        </authorList>
    </citation>
    <scope>NUCLEOTIDE SEQUENCE [LARGE SCALE GENOMIC DNA]</scope>
    <source>
        <strain evidence="5">Lake Konstanz</strain>
    </source>
</reference>
<gene>
    <name evidence="4" type="ORF">BSAL_14465</name>
</gene>
<organism evidence="4 5">
    <name type="scientific">Bodo saltans</name>
    <name type="common">Flagellated protozoan</name>
    <dbReference type="NCBI Taxonomy" id="75058"/>
    <lineage>
        <taxon>Eukaryota</taxon>
        <taxon>Discoba</taxon>
        <taxon>Euglenozoa</taxon>
        <taxon>Kinetoplastea</taxon>
        <taxon>Metakinetoplastina</taxon>
        <taxon>Eubodonida</taxon>
        <taxon>Bodonidae</taxon>
        <taxon>Bodo</taxon>
    </lineage>
</organism>
<feature type="zinc finger region" description="C3H1-type" evidence="1">
    <location>
        <begin position="394"/>
        <end position="421"/>
    </location>
</feature>
<dbReference type="OrthoDB" id="273462at2759"/>
<feature type="zinc finger region" description="C3H1-type" evidence="1">
    <location>
        <begin position="269"/>
        <end position="296"/>
    </location>
</feature>
<keyword evidence="5" id="KW-1185">Reference proteome</keyword>
<feature type="compositionally biased region" description="Low complexity" evidence="2">
    <location>
        <begin position="476"/>
        <end position="487"/>
    </location>
</feature>
<evidence type="ECO:0000313" key="5">
    <source>
        <dbReference type="Proteomes" id="UP000051952"/>
    </source>
</evidence>
<dbReference type="SMART" id="SM00356">
    <property type="entry name" value="ZnF_C3H1"/>
    <property type="match status" value="2"/>
</dbReference>
<dbReference type="PANTHER" id="PTHR37562:SF5">
    <property type="entry name" value="C3H1-TYPE DOMAIN-CONTAINING PROTEIN"/>
    <property type="match status" value="1"/>
</dbReference>
<dbReference type="VEuPathDB" id="TriTrypDB:BSAL_14465"/>
<keyword evidence="1" id="KW-0479">Metal-binding</keyword>
<evidence type="ECO:0000256" key="2">
    <source>
        <dbReference type="SAM" id="MobiDB-lite"/>
    </source>
</evidence>
<proteinExistence type="predicted"/>
<evidence type="ECO:0000259" key="3">
    <source>
        <dbReference type="PROSITE" id="PS50103"/>
    </source>
</evidence>
<feature type="region of interest" description="Disordered" evidence="2">
    <location>
        <begin position="461"/>
        <end position="490"/>
    </location>
</feature>